<keyword evidence="2" id="KW-1185">Reference proteome</keyword>
<accession>A0A192A7G2</accession>
<keyword evidence="1" id="KW-0614">Plasmid</keyword>
<proteinExistence type="predicted"/>
<gene>
    <name evidence="1" type="ORF">A9Y76_26910</name>
</gene>
<evidence type="ECO:0000313" key="1">
    <source>
        <dbReference type="EMBL" id="ANJ76242.1"/>
    </source>
</evidence>
<dbReference type="OrthoDB" id="9153446at2"/>
<dbReference type="GeneID" id="61529680"/>
<reference evidence="2" key="1">
    <citation type="submission" date="2016-06" db="EMBL/GenBank/DDBJ databases">
        <authorList>
            <person name="Xu Y."/>
            <person name="Nagy A."/>
            <person name="Yan X."/>
            <person name="Kim S.W."/>
            <person name="Haley B."/>
            <person name="Liu N.T."/>
            <person name="Nou X."/>
        </authorList>
    </citation>
    <scope>NUCLEOTIDE SEQUENCE [LARGE SCALE GENOMIC DNA]</scope>
    <source>
        <strain evidence="2">ATCC 49129</strain>
        <plasmid evidence="2">pri-1</plasmid>
    </source>
</reference>
<protein>
    <submittedName>
        <fullName evidence="1">Uncharacterized protein</fullName>
    </submittedName>
</protein>
<sequence length="86" mass="9506">MMSKNIIDQASLPEGWVAEQHPSFPEVAVLTRPNGGFVSVDLQKRIFSLGYCRPHFPMSGAATYGGRGWKSRIVADAVAWLNRQMA</sequence>
<geneLocation type="plasmid" evidence="2">
    <name>pri-1</name>
</geneLocation>
<name>A0A192A7G2_9RALS</name>
<evidence type="ECO:0000313" key="2">
    <source>
        <dbReference type="Proteomes" id="UP000078572"/>
    </source>
</evidence>
<dbReference type="Proteomes" id="UP000078572">
    <property type="component" value="Plasmid pRI-1"/>
</dbReference>
<dbReference type="AlphaFoldDB" id="A0A192A7G2"/>
<dbReference type="EMBL" id="CP016024">
    <property type="protein sequence ID" value="ANJ76242.1"/>
    <property type="molecule type" value="Genomic_DNA"/>
</dbReference>
<dbReference type="RefSeq" id="WP_037032527.1">
    <property type="nucleotide sequence ID" value="NZ_CP016024.1"/>
</dbReference>
<organism evidence="1 2">
    <name type="scientific">Ralstonia insidiosa</name>
    <dbReference type="NCBI Taxonomy" id="190721"/>
    <lineage>
        <taxon>Bacteria</taxon>
        <taxon>Pseudomonadati</taxon>
        <taxon>Pseudomonadota</taxon>
        <taxon>Betaproteobacteria</taxon>
        <taxon>Burkholderiales</taxon>
        <taxon>Burkholderiaceae</taxon>
        <taxon>Ralstonia</taxon>
    </lineage>
</organism>